<keyword evidence="9" id="KW-1185">Reference proteome</keyword>
<dbReference type="AlphaFoldDB" id="A0A4Q9BI32"/>
<dbReference type="OrthoDB" id="1100079at2"/>
<dbReference type="Gene3D" id="1.25.40.390">
    <property type="match status" value="1"/>
</dbReference>
<evidence type="ECO:0000313" key="8">
    <source>
        <dbReference type="EMBL" id="TBH75313.1"/>
    </source>
</evidence>
<comment type="caution">
    <text evidence="8">The sequence shown here is derived from an EMBL/GenBank/DDBJ whole genome shotgun (WGS) entry which is preliminary data.</text>
</comment>
<protein>
    <submittedName>
        <fullName evidence="8">RagB/SusD family nutrient uptake outer membrane protein</fullName>
    </submittedName>
</protein>
<dbReference type="GO" id="GO:0009279">
    <property type="term" value="C:cell outer membrane"/>
    <property type="evidence" value="ECO:0007669"/>
    <property type="project" value="UniProtKB-SubCell"/>
</dbReference>
<evidence type="ECO:0000256" key="3">
    <source>
        <dbReference type="ARBA" id="ARBA00022729"/>
    </source>
</evidence>
<keyword evidence="3" id="KW-0732">Signal</keyword>
<evidence type="ECO:0000259" key="6">
    <source>
        <dbReference type="Pfam" id="PF07980"/>
    </source>
</evidence>
<dbReference type="EMBL" id="SEWY01000001">
    <property type="protein sequence ID" value="TBH75313.1"/>
    <property type="molecule type" value="Genomic_DNA"/>
</dbReference>
<evidence type="ECO:0000256" key="5">
    <source>
        <dbReference type="ARBA" id="ARBA00023237"/>
    </source>
</evidence>
<dbReference type="InterPro" id="IPR012944">
    <property type="entry name" value="SusD_RagB_dom"/>
</dbReference>
<evidence type="ECO:0000313" key="9">
    <source>
        <dbReference type="Proteomes" id="UP000293583"/>
    </source>
</evidence>
<dbReference type="SUPFAM" id="SSF48452">
    <property type="entry name" value="TPR-like"/>
    <property type="match status" value="1"/>
</dbReference>
<organism evidence="8 9">
    <name type="scientific">Aquirufa antheringensis</name>
    <dbReference type="NCBI Taxonomy" id="2516559"/>
    <lineage>
        <taxon>Bacteria</taxon>
        <taxon>Pseudomonadati</taxon>
        <taxon>Bacteroidota</taxon>
        <taxon>Cytophagia</taxon>
        <taxon>Cytophagales</taxon>
        <taxon>Flectobacillaceae</taxon>
        <taxon>Aquirufa</taxon>
    </lineage>
</organism>
<gene>
    <name evidence="8" type="ORF">EWU20_01685</name>
</gene>
<dbReference type="Pfam" id="PF14322">
    <property type="entry name" value="SusD-like_3"/>
    <property type="match status" value="1"/>
</dbReference>
<proteinExistence type="inferred from homology"/>
<comment type="subcellular location">
    <subcellularLocation>
        <location evidence="1">Cell outer membrane</location>
    </subcellularLocation>
</comment>
<dbReference type="RefSeq" id="WP_130922487.1">
    <property type="nucleotide sequence ID" value="NZ_SEWY01000001.1"/>
</dbReference>
<evidence type="ECO:0000256" key="4">
    <source>
        <dbReference type="ARBA" id="ARBA00023136"/>
    </source>
</evidence>
<accession>A0A4Q9BI32</accession>
<dbReference type="InterPro" id="IPR033985">
    <property type="entry name" value="SusD-like_N"/>
</dbReference>
<dbReference type="Proteomes" id="UP000293583">
    <property type="component" value="Unassembled WGS sequence"/>
</dbReference>
<name>A0A4Q9BI32_9BACT</name>
<feature type="domain" description="SusD-like N-terminal" evidence="7">
    <location>
        <begin position="103"/>
        <end position="236"/>
    </location>
</feature>
<keyword evidence="4" id="KW-0472">Membrane</keyword>
<evidence type="ECO:0000256" key="1">
    <source>
        <dbReference type="ARBA" id="ARBA00004442"/>
    </source>
</evidence>
<dbReference type="Pfam" id="PF07980">
    <property type="entry name" value="SusD_RagB"/>
    <property type="match status" value="1"/>
</dbReference>
<keyword evidence="5" id="KW-0998">Cell outer membrane</keyword>
<sequence length="484" mass="53426">MKTVYKFLFAAVLMGTVSCKEEFLQTEPTEFISANQIAEASALNPSLQSANVAGIYATMYGAGTGGTTGHDDFGHKSYDMYGDLLSGDMALTSVIYGWFRTITEFQTTVDYTQQDNYQVWRFYYRLIFAANTVIDGLGGSDAVPATAAGRWYMGQAKAMRAFSYFYLAQYFQNEYNPSEKILPLYKNTTDPNLPKSTAADVYALMVKDLTDAQTLLADFNRANKSEVNASVAKGMLAYVHGAMGNNAAMKTVTADVIATGGFKIMTAAEATGGFNNLATSQWMWGVDITVDSKLNLISWWGQMDLYTYSYAWAGDIKGMDKALYDLIPANDIRKAQFATASKLAPIGKFYHPNKVIGGQRTIDADYIYMRVEEMYLLNAEACAKTGDEAGARKSLKAIMALRVPDASYIDALTGKALLDEIYLQTRIELWGEGKSYLSLKRNKGTVNRGANHLKFVGTPIPSNDTRLTFKIPIEEVQNNPNLNK</sequence>
<evidence type="ECO:0000259" key="7">
    <source>
        <dbReference type="Pfam" id="PF14322"/>
    </source>
</evidence>
<evidence type="ECO:0000256" key="2">
    <source>
        <dbReference type="ARBA" id="ARBA00006275"/>
    </source>
</evidence>
<dbReference type="InterPro" id="IPR011990">
    <property type="entry name" value="TPR-like_helical_dom_sf"/>
</dbReference>
<feature type="domain" description="RagB/SusD" evidence="6">
    <location>
        <begin position="341"/>
        <end position="446"/>
    </location>
</feature>
<reference evidence="8 9" key="1">
    <citation type="submission" date="2019-02" db="EMBL/GenBank/DDBJ databases">
        <title>Genome of a new Bacteroidetes strain.</title>
        <authorList>
            <person name="Pitt A."/>
        </authorList>
    </citation>
    <scope>NUCLEOTIDE SEQUENCE [LARGE SCALE GENOMIC DNA]</scope>
    <source>
        <strain evidence="8 9">103A-SOEBACH</strain>
    </source>
</reference>
<comment type="similarity">
    <text evidence="2">Belongs to the SusD family.</text>
</comment>
<dbReference type="PROSITE" id="PS51257">
    <property type="entry name" value="PROKAR_LIPOPROTEIN"/>
    <property type="match status" value="1"/>
</dbReference>